<dbReference type="SUPFAM" id="SSF47090">
    <property type="entry name" value="PGBD-like"/>
    <property type="match status" value="1"/>
</dbReference>
<organism evidence="2 3">
    <name type="scientific">Candidatus Alectryocaccomicrobium excrementavium</name>
    <dbReference type="NCBI Taxonomy" id="2840668"/>
    <lineage>
        <taxon>Bacteria</taxon>
        <taxon>Bacillati</taxon>
        <taxon>Bacillota</taxon>
        <taxon>Clostridia</taxon>
        <taxon>Candidatus Alectryocaccomicrobium</taxon>
    </lineage>
</organism>
<evidence type="ECO:0000259" key="1">
    <source>
        <dbReference type="Pfam" id="PF01471"/>
    </source>
</evidence>
<dbReference type="InterPro" id="IPR002477">
    <property type="entry name" value="Peptidoglycan-bd-like"/>
</dbReference>
<evidence type="ECO:0000313" key="2">
    <source>
        <dbReference type="EMBL" id="HIS91601.1"/>
    </source>
</evidence>
<dbReference type="Pfam" id="PF01471">
    <property type="entry name" value="PG_binding_1"/>
    <property type="match status" value="1"/>
</dbReference>
<dbReference type="InterPro" id="IPR036365">
    <property type="entry name" value="PGBD-like_sf"/>
</dbReference>
<reference evidence="2" key="2">
    <citation type="journal article" date="2021" name="PeerJ">
        <title>Extensive microbial diversity within the chicken gut microbiome revealed by metagenomics and culture.</title>
        <authorList>
            <person name="Gilroy R."/>
            <person name="Ravi A."/>
            <person name="Getino M."/>
            <person name="Pursley I."/>
            <person name="Horton D.L."/>
            <person name="Alikhan N.F."/>
            <person name="Baker D."/>
            <person name="Gharbi K."/>
            <person name="Hall N."/>
            <person name="Watson M."/>
            <person name="Adriaenssens E.M."/>
            <person name="Foster-Nyarko E."/>
            <person name="Jarju S."/>
            <person name="Secka A."/>
            <person name="Antonio M."/>
            <person name="Oren A."/>
            <person name="Chaudhuri R.R."/>
            <person name="La Ragione R."/>
            <person name="Hildebrand F."/>
            <person name="Pallen M.J."/>
        </authorList>
    </citation>
    <scope>NUCLEOTIDE SEQUENCE</scope>
    <source>
        <strain evidence="2">13766</strain>
    </source>
</reference>
<dbReference type="Proteomes" id="UP000824140">
    <property type="component" value="Unassembled WGS sequence"/>
</dbReference>
<protein>
    <submittedName>
        <fullName evidence="2">Peptidoglycan-binding protein</fullName>
    </submittedName>
</protein>
<feature type="domain" description="Peptidoglycan binding-like" evidence="1">
    <location>
        <begin position="47"/>
        <end position="102"/>
    </location>
</feature>
<evidence type="ECO:0000313" key="3">
    <source>
        <dbReference type="Proteomes" id="UP000824140"/>
    </source>
</evidence>
<sequence>MLARGDILCTRSKGHTVVVLNDGDLFDGGENAGWELGERILRDEDYGADVEELQQRLKAAGYDPGEIDGEYGPNTEGAVKALQKDAGIAVDGEFGPDSLKALEALEVDDGKDEEAEDKPASAGNVVVSGGDAYIRTGPGTQYPKAGLARNGEKYVNANPDGWAPVLIGGEIRWISGKYAKVVETA</sequence>
<dbReference type="AlphaFoldDB" id="A0A9D1K4T2"/>
<comment type="caution">
    <text evidence="2">The sequence shown here is derived from an EMBL/GenBank/DDBJ whole genome shotgun (WGS) entry which is preliminary data.</text>
</comment>
<accession>A0A9D1K4T2</accession>
<gene>
    <name evidence="2" type="ORF">IAA84_01145</name>
</gene>
<reference evidence="2" key="1">
    <citation type="submission" date="2020-10" db="EMBL/GenBank/DDBJ databases">
        <authorList>
            <person name="Gilroy R."/>
        </authorList>
    </citation>
    <scope>NUCLEOTIDE SEQUENCE</scope>
    <source>
        <strain evidence="2">13766</strain>
    </source>
</reference>
<proteinExistence type="predicted"/>
<name>A0A9D1K4T2_9FIRM</name>
<dbReference type="EMBL" id="DVJN01000022">
    <property type="protein sequence ID" value="HIS91601.1"/>
    <property type="molecule type" value="Genomic_DNA"/>
</dbReference>
<dbReference type="Gene3D" id="2.30.30.40">
    <property type="entry name" value="SH3 Domains"/>
    <property type="match status" value="1"/>
</dbReference>
<dbReference type="InterPro" id="IPR036366">
    <property type="entry name" value="PGBDSf"/>
</dbReference>
<dbReference type="Gene3D" id="1.10.101.10">
    <property type="entry name" value="PGBD-like superfamily/PGBD"/>
    <property type="match status" value="1"/>
</dbReference>